<evidence type="ECO:0000313" key="3">
    <source>
        <dbReference type="EMBL" id="OAI23936.1"/>
    </source>
</evidence>
<protein>
    <recommendedName>
        <fullName evidence="5">DUF1016 domain-containing protein</fullName>
    </recommendedName>
</protein>
<dbReference type="PANTHER" id="PTHR30547:SF0">
    <property type="entry name" value="BLR8175 PROTEIN"/>
    <property type="match status" value="1"/>
</dbReference>
<dbReference type="EMBL" id="LUUL01000095">
    <property type="protein sequence ID" value="OAI23936.1"/>
    <property type="molecule type" value="Genomic_DNA"/>
</dbReference>
<dbReference type="Pfam" id="PF17761">
    <property type="entry name" value="DUF1016_N"/>
    <property type="match status" value="1"/>
</dbReference>
<evidence type="ECO:0000313" key="4">
    <source>
        <dbReference type="Proteomes" id="UP000077734"/>
    </source>
</evidence>
<keyword evidence="4" id="KW-1185">Reference proteome</keyword>
<dbReference type="PANTHER" id="PTHR30547">
    <property type="entry name" value="UNCHARACTERIZED PROTEIN YHCG-RELATED"/>
    <property type="match status" value="1"/>
</dbReference>
<proteinExistence type="predicted"/>
<dbReference type="Gene3D" id="3.40.1350.10">
    <property type="match status" value="1"/>
</dbReference>
<dbReference type="Pfam" id="PF06250">
    <property type="entry name" value="YhcG_C"/>
    <property type="match status" value="1"/>
</dbReference>
<feature type="domain" description="YhcG PDDEXK nuclease" evidence="1">
    <location>
        <begin position="192"/>
        <end position="346"/>
    </location>
</feature>
<dbReference type="InterPro" id="IPR053148">
    <property type="entry name" value="PD-DEXK-like_domain"/>
</dbReference>
<evidence type="ECO:0000259" key="1">
    <source>
        <dbReference type="Pfam" id="PF06250"/>
    </source>
</evidence>
<dbReference type="RefSeq" id="WP_064028687.1">
    <property type="nucleotide sequence ID" value="NZ_LUUL01000095.1"/>
</dbReference>
<name>A0AA91DAP3_9GAMM</name>
<sequence>MIQDLNFYTGLLDDIKARIQTAQTRAMLAVNAELIGLYWEIGRLLDNRQQAEGWGAAIIPRLARDIRNELPEIKGFSERNLKRMLAFFRCHRHNKLFVPQPVAQTSEASQGLPSVTDDSALLLSVPWGHHLLLMEKIKDENTRRWYLKAIVHNGWSRNVLLMQIDSHAHLRQGQATTNFAQRLPDPQSDLAQQSLKDPYLFDFLTLEEPFHERELETGLLRHLEKFLLELGQGFAFLGRQYHLILEERDFYLDLLFYHVRLRCYVVIDLKRGEFKPEYAGKMNFYCNLVDDQLRHADDAPTIGLILCQQHNRILAEYALRGMDKPIGVSSFELTRAIPQTLESALPSIEQIEAELSLDLADSDQQPI</sequence>
<dbReference type="InterPro" id="IPR041527">
    <property type="entry name" value="YhcG_N"/>
</dbReference>
<evidence type="ECO:0008006" key="5">
    <source>
        <dbReference type="Google" id="ProtNLM"/>
    </source>
</evidence>
<dbReference type="InterPro" id="IPR011856">
    <property type="entry name" value="tRNA_endonuc-like_dom_sf"/>
</dbReference>
<dbReference type="GO" id="GO:0003676">
    <property type="term" value="F:nucleic acid binding"/>
    <property type="evidence" value="ECO:0007669"/>
    <property type="project" value="InterPro"/>
</dbReference>
<dbReference type="InterPro" id="IPR009362">
    <property type="entry name" value="YhcG_C"/>
</dbReference>
<evidence type="ECO:0000259" key="2">
    <source>
        <dbReference type="Pfam" id="PF17761"/>
    </source>
</evidence>
<organism evidence="3 4">
    <name type="scientific">Methylomonas koyamae</name>
    <dbReference type="NCBI Taxonomy" id="702114"/>
    <lineage>
        <taxon>Bacteria</taxon>
        <taxon>Pseudomonadati</taxon>
        <taxon>Pseudomonadota</taxon>
        <taxon>Gammaproteobacteria</taxon>
        <taxon>Methylococcales</taxon>
        <taxon>Methylococcaceae</taxon>
        <taxon>Methylomonas</taxon>
    </lineage>
</organism>
<dbReference type="AlphaFoldDB" id="A0AA91DAP3"/>
<dbReference type="Proteomes" id="UP000077734">
    <property type="component" value="Unassembled WGS sequence"/>
</dbReference>
<feature type="domain" description="YhcG N-terminal" evidence="2">
    <location>
        <begin position="14"/>
        <end position="171"/>
    </location>
</feature>
<accession>A0AA91DAP3</accession>
<comment type="caution">
    <text evidence="3">The sequence shown here is derived from an EMBL/GenBank/DDBJ whole genome shotgun (WGS) entry which is preliminary data.</text>
</comment>
<gene>
    <name evidence="3" type="ORF">A1356_16925</name>
</gene>
<reference evidence="3 4" key="1">
    <citation type="submission" date="2016-03" db="EMBL/GenBank/DDBJ databases">
        <authorList>
            <person name="Heylen K."/>
            <person name="De Vos P."/>
            <person name="Vekeman B."/>
        </authorList>
    </citation>
    <scope>NUCLEOTIDE SEQUENCE [LARGE SCALE GENOMIC DNA]</scope>
    <source>
        <strain evidence="3 4">R-49807</strain>
    </source>
</reference>